<name>A0A517PJM1_9PLAN</name>
<dbReference type="AlphaFoldDB" id="A0A517PJM1"/>
<evidence type="ECO:0000313" key="1">
    <source>
        <dbReference type="EMBL" id="QDT19569.1"/>
    </source>
</evidence>
<protein>
    <submittedName>
        <fullName evidence="1">BNR/Asp-box repeat protein</fullName>
    </submittedName>
</protein>
<dbReference type="RefSeq" id="WP_197997005.1">
    <property type="nucleotide sequence ID" value="NZ_CP036266.1"/>
</dbReference>
<reference evidence="1 2" key="1">
    <citation type="submission" date="2019-02" db="EMBL/GenBank/DDBJ databases">
        <title>Deep-cultivation of Planctomycetes and their phenomic and genomic characterization uncovers novel biology.</title>
        <authorList>
            <person name="Wiegand S."/>
            <person name="Jogler M."/>
            <person name="Boedeker C."/>
            <person name="Pinto D."/>
            <person name="Vollmers J."/>
            <person name="Rivas-Marin E."/>
            <person name="Kohn T."/>
            <person name="Peeters S.H."/>
            <person name="Heuer A."/>
            <person name="Rast P."/>
            <person name="Oberbeckmann S."/>
            <person name="Bunk B."/>
            <person name="Jeske O."/>
            <person name="Meyerdierks A."/>
            <person name="Storesund J.E."/>
            <person name="Kallscheuer N."/>
            <person name="Luecker S."/>
            <person name="Lage O.M."/>
            <person name="Pohl T."/>
            <person name="Merkel B.J."/>
            <person name="Hornburger P."/>
            <person name="Mueller R.-W."/>
            <person name="Bruemmer F."/>
            <person name="Labrenz M."/>
            <person name="Spormann A.M."/>
            <person name="Op den Camp H."/>
            <person name="Overmann J."/>
            <person name="Amann R."/>
            <person name="Jetten M.S.M."/>
            <person name="Mascher T."/>
            <person name="Medema M.H."/>
            <person name="Devos D.P."/>
            <person name="Kaster A.-K."/>
            <person name="Ovreas L."/>
            <person name="Rohde M."/>
            <person name="Galperin M.Y."/>
            <person name="Jogler C."/>
        </authorList>
    </citation>
    <scope>NUCLEOTIDE SEQUENCE [LARGE SCALE GENOMIC DNA]</scope>
    <source>
        <strain evidence="1 2">HG66A1</strain>
    </source>
</reference>
<evidence type="ECO:0000313" key="2">
    <source>
        <dbReference type="Proteomes" id="UP000320421"/>
    </source>
</evidence>
<organism evidence="1 2">
    <name type="scientific">Gimesia chilikensis</name>
    <dbReference type="NCBI Taxonomy" id="2605989"/>
    <lineage>
        <taxon>Bacteria</taxon>
        <taxon>Pseudomonadati</taxon>
        <taxon>Planctomycetota</taxon>
        <taxon>Planctomycetia</taxon>
        <taxon>Planctomycetales</taxon>
        <taxon>Planctomycetaceae</taxon>
        <taxon>Gimesia</taxon>
    </lineage>
</organism>
<dbReference type="Gene3D" id="2.120.10.10">
    <property type="match status" value="2"/>
</dbReference>
<dbReference type="EMBL" id="CP036266">
    <property type="protein sequence ID" value="QDT19569.1"/>
    <property type="molecule type" value="Genomic_DNA"/>
</dbReference>
<dbReference type="InterPro" id="IPR036278">
    <property type="entry name" value="Sialidase_sf"/>
</dbReference>
<gene>
    <name evidence="1" type="ORF">HG66A1_13340</name>
</gene>
<dbReference type="SUPFAM" id="SSF50939">
    <property type="entry name" value="Sialidases"/>
    <property type="match status" value="1"/>
</dbReference>
<keyword evidence="2" id="KW-1185">Reference proteome</keyword>
<dbReference type="Proteomes" id="UP000320421">
    <property type="component" value="Chromosome"/>
</dbReference>
<proteinExistence type="predicted"/>
<dbReference type="CDD" id="cd15482">
    <property type="entry name" value="Sialidase_non-viral"/>
    <property type="match status" value="1"/>
</dbReference>
<accession>A0A517PJM1</accession>
<sequence>MVQRSLIPVLSLYLLPGLLLLSLGLTTTRAEKATPSAPVRVGTVKGGHVHPALCRAANGDLLAVYNEDGGGGKELLLSRSTDGGVTWSTSRSIPVIKDCSIYPGSLTTLRSGEIVLHWSCYRIDGKRRWRVPQFCTSRDHGVTWSPVTEIPLEDYTNYTCLRHPILELDSNHWVCPFYDRTVIYDRTSNSVTPFGDGRNHGMVSLIRTATGTLISGAPQSEAPVPVGKPGQMVYGLRSTDQGQSWQALHNLPYFGVAGYDLNVLKSDDVVLTSILYGVGRDDEWAYELTLSHDEGKSWDTVNSVIIYNPGRPIKGRGWPRTVQIDDQTLGTLFYDLDPKQPDGPGVFFVRTPLSALKSDKH</sequence>